<evidence type="ECO:0000256" key="4">
    <source>
        <dbReference type="SAM" id="SignalP"/>
    </source>
</evidence>
<evidence type="ECO:0000256" key="3">
    <source>
        <dbReference type="PROSITE-ProRule" id="PRU00504"/>
    </source>
</evidence>
<sequence length="515" mass="54819">MQKGYMSFICLFKLLIFQAQAPNVTYTSPNTFSVNETIIPLQPTNTGGIIPSEPVVSTFAGTGSVGSLDGTSGIATFNFPTVVTLGNQNNIIVVDRSNHKIRNISSTKNVSTIAGTGTIGAVNGPSNMASFRFPDGAIVDSQGNIFITDQSNHKIRKIDINGQVSTFAGTGIAGFQDGAALSAKFYFPAAMAIDSNDNLYIADYSNHRIRKITPDGLVSTVAGLGSAGAIDGNTSTATFNGPTGLCLDSSGIIYVADYGNHKIRKIDTNGQVSTFVGSGIAGAVDNNGIIASFNHPAVVTMDSQNNFYVTDEDNNKIRKINALGDVTTFAGTGSQGAIDDVASLATFKGPTGIVVNDNDEVIIADYGNHKIRKITTYKYTISPSLPNGLSLNQFTGEIAGTPSVISPMTDYTVSVSNQFGTSSFIISIEVGSLATKTFGNNQIQLFPNPVKDILNVYSIESIKTVTVFNTLGQEIKKLIPNQENFQIDFSTIEKGIYFLKMESNLQTNRMKITKN</sequence>
<organism evidence="6 7">
    <name type="scientific">Flavobacterium jejuense</name>
    <dbReference type="NCBI Taxonomy" id="1544455"/>
    <lineage>
        <taxon>Bacteria</taxon>
        <taxon>Pseudomonadati</taxon>
        <taxon>Bacteroidota</taxon>
        <taxon>Flavobacteriia</taxon>
        <taxon>Flavobacteriales</taxon>
        <taxon>Flavobacteriaceae</taxon>
        <taxon>Flavobacterium</taxon>
    </lineage>
</organism>
<dbReference type="EMBL" id="VEVQ02000004">
    <property type="protein sequence ID" value="NHN25451.1"/>
    <property type="molecule type" value="Genomic_DNA"/>
</dbReference>
<evidence type="ECO:0000259" key="5">
    <source>
        <dbReference type="Pfam" id="PF18962"/>
    </source>
</evidence>
<dbReference type="SUPFAM" id="SSF63825">
    <property type="entry name" value="YWTD domain"/>
    <property type="match status" value="1"/>
</dbReference>
<evidence type="ECO:0000313" key="6">
    <source>
        <dbReference type="EMBL" id="NHN25451.1"/>
    </source>
</evidence>
<reference evidence="6" key="2">
    <citation type="submission" date="2020-02" db="EMBL/GenBank/DDBJ databases">
        <title>Flavobacterium profundi sp. nov., isolated from a deep-sea seamount.</title>
        <authorList>
            <person name="Zhang D.-C."/>
        </authorList>
    </citation>
    <scope>NUCLEOTIDE SEQUENCE</scope>
    <source>
        <strain evidence="6">EC11</strain>
    </source>
</reference>
<dbReference type="CDD" id="cd14953">
    <property type="entry name" value="NHL_like_1"/>
    <property type="match status" value="1"/>
</dbReference>
<feature type="repeat" description="NHL" evidence="3">
    <location>
        <begin position="239"/>
        <end position="269"/>
    </location>
</feature>
<keyword evidence="2" id="KW-0677">Repeat</keyword>
<gene>
    <name evidence="6" type="ORF">FIA58_007160</name>
</gene>
<evidence type="ECO:0000256" key="1">
    <source>
        <dbReference type="ARBA" id="ARBA00022729"/>
    </source>
</evidence>
<dbReference type="PANTHER" id="PTHR13833">
    <property type="match status" value="1"/>
</dbReference>
<dbReference type="NCBIfam" id="TIGR04183">
    <property type="entry name" value="Por_Secre_tail"/>
    <property type="match status" value="1"/>
</dbReference>
<reference evidence="6" key="1">
    <citation type="submission" date="2019-05" db="EMBL/GenBank/DDBJ databases">
        <authorList>
            <person name="Lianzixin W."/>
        </authorList>
    </citation>
    <scope>NUCLEOTIDE SEQUENCE</scope>
    <source>
        <strain evidence="6">EC11</strain>
    </source>
</reference>
<dbReference type="InterPro" id="IPR026444">
    <property type="entry name" value="Secre_tail"/>
</dbReference>
<feature type="repeat" description="NHL" evidence="3">
    <location>
        <begin position="185"/>
        <end position="215"/>
    </location>
</feature>
<evidence type="ECO:0000313" key="7">
    <source>
        <dbReference type="Proteomes" id="UP000817854"/>
    </source>
</evidence>
<comment type="caution">
    <text evidence="6">The sequence shown here is derived from an EMBL/GenBank/DDBJ whole genome shotgun (WGS) entry which is preliminary data.</text>
</comment>
<feature type="chain" id="PRO_5045538999" evidence="4">
    <location>
        <begin position="22"/>
        <end position="515"/>
    </location>
</feature>
<dbReference type="InterPro" id="IPR001258">
    <property type="entry name" value="NHL_repeat"/>
</dbReference>
<dbReference type="Proteomes" id="UP000817854">
    <property type="component" value="Unassembled WGS sequence"/>
</dbReference>
<keyword evidence="7" id="KW-1185">Reference proteome</keyword>
<dbReference type="Gene3D" id="2.120.10.30">
    <property type="entry name" value="TolB, C-terminal domain"/>
    <property type="match status" value="3"/>
</dbReference>
<dbReference type="InterPro" id="IPR011042">
    <property type="entry name" value="6-blade_b-propeller_TolB-like"/>
</dbReference>
<protein>
    <submittedName>
        <fullName evidence="6">T9SS type A sorting domain-containing protein</fullName>
    </submittedName>
</protein>
<feature type="signal peptide" evidence="4">
    <location>
        <begin position="1"/>
        <end position="21"/>
    </location>
</feature>
<evidence type="ECO:0000256" key="2">
    <source>
        <dbReference type="ARBA" id="ARBA00022737"/>
    </source>
</evidence>
<dbReference type="Pfam" id="PF05345">
    <property type="entry name" value="He_PIG"/>
    <property type="match status" value="1"/>
</dbReference>
<accession>A0ABX0ITN7</accession>
<dbReference type="PANTHER" id="PTHR13833:SF71">
    <property type="entry name" value="NHL DOMAIN-CONTAINING PROTEIN"/>
    <property type="match status" value="1"/>
</dbReference>
<proteinExistence type="predicted"/>
<dbReference type="PROSITE" id="PS51125">
    <property type="entry name" value="NHL"/>
    <property type="match status" value="2"/>
</dbReference>
<keyword evidence="1 4" id="KW-0732">Signal</keyword>
<feature type="domain" description="Secretion system C-terminal sorting" evidence="5">
    <location>
        <begin position="445"/>
        <end position="509"/>
    </location>
</feature>
<name>A0ABX0ITN7_9FLAO</name>
<dbReference type="Pfam" id="PF01436">
    <property type="entry name" value="NHL"/>
    <property type="match status" value="3"/>
</dbReference>
<dbReference type="Pfam" id="PF18962">
    <property type="entry name" value="Por_Secre_tail"/>
    <property type="match status" value="1"/>
</dbReference>